<feature type="region of interest" description="Disordered" evidence="1">
    <location>
        <begin position="197"/>
        <end position="229"/>
    </location>
</feature>
<accession>A0A6B3SFY9</accession>
<reference evidence="2 3" key="1">
    <citation type="submission" date="2020-02" db="EMBL/GenBank/DDBJ databases">
        <authorList>
            <person name="Kim M.K."/>
        </authorList>
    </citation>
    <scope>NUCLEOTIDE SEQUENCE [LARGE SCALE GENOMIC DNA]</scope>
    <source>
        <strain evidence="2 3">17J57-3</strain>
    </source>
</reference>
<evidence type="ECO:0000256" key="1">
    <source>
        <dbReference type="SAM" id="MobiDB-lite"/>
    </source>
</evidence>
<dbReference type="Proteomes" id="UP000482155">
    <property type="component" value="Unassembled WGS sequence"/>
</dbReference>
<feature type="compositionally biased region" description="Gly residues" evidence="1">
    <location>
        <begin position="213"/>
        <end position="229"/>
    </location>
</feature>
<proteinExistence type="predicted"/>
<evidence type="ECO:0000313" key="3">
    <source>
        <dbReference type="Proteomes" id="UP000482155"/>
    </source>
</evidence>
<gene>
    <name evidence="2" type="ORF">G3574_01545</name>
</gene>
<organism evidence="2 3">
    <name type="scientific">Noviherbaspirillum galbum</name>
    <dbReference type="NCBI Taxonomy" id="2709383"/>
    <lineage>
        <taxon>Bacteria</taxon>
        <taxon>Pseudomonadati</taxon>
        <taxon>Pseudomonadota</taxon>
        <taxon>Betaproteobacteria</taxon>
        <taxon>Burkholderiales</taxon>
        <taxon>Oxalobacteraceae</taxon>
        <taxon>Noviherbaspirillum</taxon>
    </lineage>
</organism>
<protein>
    <submittedName>
        <fullName evidence="2">Uncharacterized protein</fullName>
    </submittedName>
</protein>
<name>A0A6B3SFY9_9BURK</name>
<sequence length="229" mass="24919">MMRILAAGALILLLWWVVARHRRQRLSVREAFIRGYAFPKGLYERLGERYPHLSAAERAQVGHGLKQFFLAYARTGKFVSMPSQSADALWHEFILYTRAYEVFCRQAFGRFMHHTPAVALEKRRQGNGGLHRIWHETCRQEGIQPSRPARLPLLFALDGMLQIPGGFFYHPDCKGLIQADASAATVYCAGDFGGSSSCGGDGGSDTDGDGDGGSDSGGDSGCSGGCGGD</sequence>
<comment type="caution">
    <text evidence="2">The sequence shown here is derived from an EMBL/GenBank/DDBJ whole genome shotgun (WGS) entry which is preliminary data.</text>
</comment>
<keyword evidence="3" id="KW-1185">Reference proteome</keyword>
<evidence type="ECO:0000313" key="2">
    <source>
        <dbReference type="EMBL" id="NEX59751.1"/>
    </source>
</evidence>
<dbReference type="AlphaFoldDB" id="A0A6B3SFY9"/>
<dbReference type="EMBL" id="JAAIVB010000008">
    <property type="protein sequence ID" value="NEX59751.1"/>
    <property type="molecule type" value="Genomic_DNA"/>
</dbReference>
<dbReference type="RefSeq" id="WP_163960189.1">
    <property type="nucleotide sequence ID" value="NZ_JAAIVB010000008.1"/>
</dbReference>